<protein>
    <submittedName>
        <fullName evidence="2">IS630 family transposase</fullName>
    </submittedName>
</protein>
<dbReference type="Pfam" id="PF13358">
    <property type="entry name" value="DDE_3"/>
    <property type="match status" value="1"/>
</dbReference>
<name>A0A8J7F991_9CYAN</name>
<evidence type="ECO:0000313" key="3">
    <source>
        <dbReference type="Proteomes" id="UP000620559"/>
    </source>
</evidence>
<dbReference type="InterPro" id="IPR038717">
    <property type="entry name" value="Tc1-like_DDE_dom"/>
</dbReference>
<evidence type="ECO:0000313" key="2">
    <source>
        <dbReference type="EMBL" id="MBE9217218.1"/>
    </source>
</evidence>
<dbReference type="EMBL" id="JADEWL010000317">
    <property type="protein sequence ID" value="MBE9217218.1"/>
    <property type="molecule type" value="Genomic_DNA"/>
</dbReference>
<dbReference type="Proteomes" id="UP000620559">
    <property type="component" value="Unassembled WGS sequence"/>
</dbReference>
<evidence type="ECO:0000259" key="1">
    <source>
        <dbReference type="Pfam" id="PF13358"/>
    </source>
</evidence>
<organism evidence="2 3">
    <name type="scientific">Plectonema cf. radiosum LEGE 06105</name>
    <dbReference type="NCBI Taxonomy" id="945769"/>
    <lineage>
        <taxon>Bacteria</taxon>
        <taxon>Bacillati</taxon>
        <taxon>Cyanobacteriota</taxon>
        <taxon>Cyanophyceae</taxon>
        <taxon>Oscillatoriophycideae</taxon>
        <taxon>Oscillatoriales</taxon>
        <taxon>Microcoleaceae</taxon>
        <taxon>Plectonema</taxon>
    </lineage>
</organism>
<feature type="domain" description="Tc1-like transposase DDE" evidence="1">
    <location>
        <begin position="33"/>
        <end position="183"/>
    </location>
</feature>
<dbReference type="RefSeq" id="WP_193926243.1">
    <property type="nucleotide sequence ID" value="NZ_JADEWL010000317.1"/>
</dbReference>
<proteinExistence type="predicted"/>
<accession>A0A8J7F991</accession>
<reference evidence="2" key="1">
    <citation type="submission" date="2020-10" db="EMBL/GenBank/DDBJ databases">
        <authorList>
            <person name="Castelo-Branco R."/>
            <person name="Eusebio N."/>
            <person name="Adriana R."/>
            <person name="Vieira A."/>
            <person name="Brugerolle De Fraissinette N."/>
            <person name="Rezende De Castro R."/>
            <person name="Schneider M.P."/>
            <person name="Vasconcelos V."/>
            <person name="Leao P.N."/>
        </authorList>
    </citation>
    <scope>NUCLEOTIDE SEQUENCE</scope>
    <source>
        <strain evidence="2">LEGE 06105</strain>
    </source>
</reference>
<sequence length="221" mass="25966">MKSWIIPEASPEFVCQMERVLSIYQRAYDPLHPVICLDESPKQLIKEVRHPFIDSYGVQHVDYEYSREGVTDLYMIIEPLGGRREVRVEDNHNRFTYARVVAHIAEYMYPEAEKITLVEDNLSAHKLSALYEIFPPERAQHIIQRLEVVRTPTHGSWLNIAECELSILTRQGISKRVADKHTLIEQVEAWYKMKNTKQTKVNWQFTTKDARIKLKHLYPSS</sequence>
<keyword evidence="3" id="KW-1185">Reference proteome</keyword>
<dbReference type="InterPro" id="IPR047655">
    <property type="entry name" value="Transpos_IS630-like"/>
</dbReference>
<comment type="caution">
    <text evidence="2">The sequence shown here is derived from an EMBL/GenBank/DDBJ whole genome shotgun (WGS) entry which is preliminary data.</text>
</comment>
<dbReference type="NCBIfam" id="NF033545">
    <property type="entry name" value="transpos_IS630"/>
    <property type="match status" value="1"/>
</dbReference>
<gene>
    <name evidence="2" type="ORF">IQ247_32010</name>
</gene>
<dbReference type="AlphaFoldDB" id="A0A8J7F991"/>